<keyword evidence="1" id="KW-0472">Membrane</keyword>
<proteinExistence type="predicted"/>
<keyword evidence="1" id="KW-1133">Transmembrane helix</keyword>
<dbReference type="InterPro" id="IPR036938">
    <property type="entry name" value="PAP2/HPO_sf"/>
</dbReference>
<dbReference type="STRING" id="913024.SAMN05421741_11951"/>
<feature type="transmembrane region" description="Helical" evidence="1">
    <location>
        <begin position="27"/>
        <end position="49"/>
    </location>
</feature>
<protein>
    <submittedName>
        <fullName evidence="3">Undecaprenyl-diphosphatase</fullName>
    </submittedName>
</protein>
<evidence type="ECO:0000259" key="2">
    <source>
        <dbReference type="SMART" id="SM00014"/>
    </source>
</evidence>
<name>A0A1I5EA24_9FLAO</name>
<dbReference type="InterPro" id="IPR000326">
    <property type="entry name" value="PAP2/HPO"/>
</dbReference>
<dbReference type="AlphaFoldDB" id="A0A1I5EA24"/>
<sequence>MFENLIEKDQQLLIYLNNLGTDFLDPIFMYITHQINWWPFFLILIFLLLKKISLKQFGLLVLILTVFFVFTDQMTNLVKYSVDRLRPVNDPLIEPYLRVLRKAGSPSFFSGHASNSSGSILIIFLIMKRYYKYAWLIFFFPLIFAYTRIYLALHYPLDILCGYIFGLSSGFLFYFIFRYFNNKYRLTDKQQKNAFE</sequence>
<reference evidence="4" key="1">
    <citation type="submission" date="2016-10" db="EMBL/GenBank/DDBJ databases">
        <authorList>
            <person name="Varghese N."/>
            <person name="Submissions S."/>
        </authorList>
    </citation>
    <scope>NUCLEOTIDE SEQUENCE [LARGE SCALE GENOMIC DNA]</scope>
    <source>
        <strain evidence="4">DS-12</strain>
    </source>
</reference>
<gene>
    <name evidence="3" type="ORF">SAMN05421741_11951</name>
</gene>
<evidence type="ECO:0000313" key="3">
    <source>
        <dbReference type="EMBL" id="SFO08275.1"/>
    </source>
</evidence>
<dbReference type="PANTHER" id="PTHR14969">
    <property type="entry name" value="SPHINGOSINE-1-PHOSPHATE PHOSPHOHYDROLASE"/>
    <property type="match status" value="1"/>
</dbReference>
<feature type="transmembrane region" description="Helical" evidence="1">
    <location>
        <begin position="133"/>
        <end position="151"/>
    </location>
</feature>
<feature type="transmembrane region" description="Helical" evidence="1">
    <location>
        <begin position="157"/>
        <end position="177"/>
    </location>
</feature>
<feature type="transmembrane region" description="Helical" evidence="1">
    <location>
        <begin position="107"/>
        <end position="126"/>
    </location>
</feature>
<evidence type="ECO:0000256" key="1">
    <source>
        <dbReference type="SAM" id="Phobius"/>
    </source>
</evidence>
<dbReference type="RefSeq" id="WP_091524944.1">
    <property type="nucleotide sequence ID" value="NZ_FOVI01000019.1"/>
</dbReference>
<dbReference type="Pfam" id="PF01569">
    <property type="entry name" value="PAP2"/>
    <property type="match status" value="1"/>
</dbReference>
<dbReference type="PANTHER" id="PTHR14969:SF13">
    <property type="entry name" value="AT30094P"/>
    <property type="match status" value="1"/>
</dbReference>
<feature type="transmembrane region" description="Helical" evidence="1">
    <location>
        <begin position="56"/>
        <end position="75"/>
    </location>
</feature>
<accession>A0A1I5EA24</accession>
<dbReference type="OrthoDB" id="9789113at2"/>
<keyword evidence="1" id="KW-0812">Transmembrane</keyword>
<organism evidence="3 4">
    <name type="scientific">Paenimyroides ummariense</name>
    <dbReference type="NCBI Taxonomy" id="913024"/>
    <lineage>
        <taxon>Bacteria</taxon>
        <taxon>Pseudomonadati</taxon>
        <taxon>Bacteroidota</taxon>
        <taxon>Flavobacteriia</taxon>
        <taxon>Flavobacteriales</taxon>
        <taxon>Flavobacteriaceae</taxon>
        <taxon>Paenimyroides</taxon>
    </lineage>
</organism>
<feature type="domain" description="Phosphatidic acid phosphatase type 2/haloperoxidase" evidence="2">
    <location>
        <begin position="57"/>
        <end position="174"/>
    </location>
</feature>
<keyword evidence="4" id="KW-1185">Reference proteome</keyword>
<evidence type="ECO:0000313" key="4">
    <source>
        <dbReference type="Proteomes" id="UP000199036"/>
    </source>
</evidence>
<dbReference type="Proteomes" id="UP000199036">
    <property type="component" value="Unassembled WGS sequence"/>
</dbReference>
<dbReference type="Gene3D" id="1.20.144.10">
    <property type="entry name" value="Phosphatidic acid phosphatase type 2/haloperoxidase"/>
    <property type="match status" value="1"/>
</dbReference>
<dbReference type="EMBL" id="FOVI01000019">
    <property type="protein sequence ID" value="SFO08275.1"/>
    <property type="molecule type" value="Genomic_DNA"/>
</dbReference>
<dbReference type="SUPFAM" id="SSF48317">
    <property type="entry name" value="Acid phosphatase/Vanadium-dependent haloperoxidase"/>
    <property type="match status" value="1"/>
</dbReference>
<dbReference type="SMART" id="SM00014">
    <property type="entry name" value="acidPPc"/>
    <property type="match status" value="1"/>
</dbReference>